<keyword evidence="6 7" id="KW-0472">Membrane</keyword>
<dbReference type="GO" id="GO:0140359">
    <property type="term" value="F:ABC-type transporter activity"/>
    <property type="evidence" value="ECO:0007669"/>
    <property type="project" value="InterPro"/>
</dbReference>
<evidence type="ECO:0000256" key="7">
    <source>
        <dbReference type="SAM" id="Phobius"/>
    </source>
</evidence>
<dbReference type="InterPro" id="IPR036640">
    <property type="entry name" value="ABC1_TM_sf"/>
</dbReference>
<keyword evidence="3" id="KW-0547">Nucleotide-binding</keyword>
<dbReference type="InterPro" id="IPR011527">
    <property type="entry name" value="ABC1_TM_dom"/>
</dbReference>
<feature type="transmembrane region" description="Helical" evidence="7">
    <location>
        <begin position="67"/>
        <end position="88"/>
    </location>
</feature>
<evidence type="ECO:0000256" key="6">
    <source>
        <dbReference type="ARBA" id="ARBA00023136"/>
    </source>
</evidence>
<dbReference type="EMBL" id="UZAE01008076">
    <property type="protein sequence ID" value="VDO02577.1"/>
    <property type="molecule type" value="Genomic_DNA"/>
</dbReference>
<dbReference type="Proteomes" id="UP000278807">
    <property type="component" value="Unassembled WGS sequence"/>
</dbReference>
<evidence type="ECO:0000259" key="8">
    <source>
        <dbReference type="PROSITE" id="PS50929"/>
    </source>
</evidence>
<evidence type="ECO:0000256" key="3">
    <source>
        <dbReference type="ARBA" id="ARBA00022741"/>
    </source>
</evidence>
<proteinExistence type="predicted"/>
<evidence type="ECO:0000256" key="1">
    <source>
        <dbReference type="ARBA" id="ARBA00022448"/>
    </source>
</evidence>
<name>A0A0R3TI30_RODNA</name>
<accession>A0A0R3TI30</accession>
<protein>
    <submittedName>
        <fullName evidence="11">ABC transmembrane type-1 domain-containing protein</fullName>
    </submittedName>
</protein>
<feature type="transmembrane region" description="Helical" evidence="7">
    <location>
        <begin position="95"/>
        <end position="117"/>
    </location>
</feature>
<reference evidence="11" key="1">
    <citation type="submission" date="2017-02" db="UniProtKB">
        <authorList>
            <consortium name="WormBaseParasite"/>
        </authorList>
    </citation>
    <scope>IDENTIFICATION</scope>
</reference>
<evidence type="ECO:0000256" key="5">
    <source>
        <dbReference type="ARBA" id="ARBA00022989"/>
    </source>
</evidence>
<gene>
    <name evidence="9" type="ORF">HNAJ_LOCUS6717</name>
</gene>
<keyword evidence="2 7" id="KW-0812">Transmembrane</keyword>
<evidence type="ECO:0000313" key="10">
    <source>
        <dbReference type="Proteomes" id="UP000278807"/>
    </source>
</evidence>
<dbReference type="PANTHER" id="PTHR24223">
    <property type="entry name" value="ATP-BINDING CASSETTE SUB-FAMILY C"/>
    <property type="match status" value="1"/>
</dbReference>
<organism evidence="11">
    <name type="scientific">Rodentolepis nana</name>
    <name type="common">Dwarf tapeworm</name>
    <name type="synonym">Hymenolepis nana</name>
    <dbReference type="NCBI Taxonomy" id="102285"/>
    <lineage>
        <taxon>Eukaryota</taxon>
        <taxon>Metazoa</taxon>
        <taxon>Spiralia</taxon>
        <taxon>Lophotrochozoa</taxon>
        <taxon>Platyhelminthes</taxon>
        <taxon>Cestoda</taxon>
        <taxon>Eucestoda</taxon>
        <taxon>Cyclophyllidea</taxon>
        <taxon>Hymenolepididae</taxon>
        <taxon>Rodentolepis</taxon>
    </lineage>
</organism>
<dbReference type="Pfam" id="PF00664">
    <property type="entry name" value="ABC_membrane"/>
    <property type="match status" value="1"/>
</dbReference>
<dbReference type="WBParaSite" id="HNAJ_0000672101-mRNA-1">
    <property type="protein sequence ID" value="HNAJ_0000672101-mRNA-1"/>
    <property type="gene ID" value="HNAJ_0000672101"/>
</dbReference>
<dbReference type="InterPro" id="IPR050173">
    <property type="entry name" value="ABC_transporter_C-like"/>
</dbReference>
<dbReference type="GO" id="GO:0016020">
    <property type="term" value="C:membrane"/>
    <property type="evidence" value="ECO:0007669"/>
    <property type="project" value="InterPro"/>
</dbReference>
<keyword evidence="10" id="KW-1185">Reference proteome</keyword>
<dbReference type="PROSITE" id="PS50929">
    <property type="entry name" value="ABC_TM1F"/>
    <property type="match status" value="1"/>
</dbReference>
<evidence type="ECO:0000256" key="4">
    <source>
        <dbReference type="ARBA" id="ARBA00022840"/>
    </source>
</evidence>
<evidence type="ECO:0000256" key="2">
    <source>
        <dbReference type="ARBA" id="ARBA00022692"/>
    </source>
</evidence>
<dbReference type="STRING" id="102285.A0A0R3TI30"/>
<feature type="domain" description="ABC transmembrane type-1" evidence="8">
    <location>
        <begin position="1"/>
        <end position="119"/>
    </location>
</feature>
<dbReference type="GO" id="GO:0005524">
    <property type="term" value="F:ATP binding"/>
    <property type="evidence" value="ECO:0007669"/>
    <property type="project" value="UniProtKB-KW"/>
</dbReference>
<dbReference type="SUPFAM" id="SSF90123">
    <property type="entry name" value="ABC transporter transmembrane region"/>
    <property type="match status" value="1"/>
</dbReference>
<dbReference type="PANTHER" id="PTHR24223:SF330">
    <property type="entry name" value="ATP-BINDING CASSETTE SUB-FAMILY C MEMBER 10"/>
    <property type="match status" value="1"/>
</dbReference>
<keyword evidence="4" id="KW-0067">ATP-binding</keyword>
<keyword evidence="1" id="KW-0813">Transport</keyword>
<dbReference type="AlphaFoldDB" id="A0A0R3TI30"/>
<sequence length="151" mass="16534">MKSSWSPCIISRSPLYAHFTETIGGLVVIRGLHKQEYFRKIVCSKLNDRTRCELAGLAIAGWLNLRLQLIALLVVTGVFFTGVIGRALNIIDVNLVGLALIYALMLSSLMTSLVSVVSSTEVDFIAVERCRELTEETPFEADVVACSVVVS</sequence>
<reference evidence="9 10" key="2">
    <citation type="submission" date="2018-11" db="EMBL/GenBank/DDBJ databases">
        <authorList>
            <consortium name="Pathogen Informatics"/>
        </authorList>
    </citation>
    <scope>NUCLEOTIDE SEQUENCE [LARGE SCALE GENOMIC DNA]</scope>
</reference>
<dbReference type="OrthoDB" id="6500128at2759"/>
<dbReference type="Gene3D" id="1.20.1560.10">
    <property type="entry name" value="ABC transporter type 1, transmembrane domain"/>
    <property type="match status" value="1"/>
</dbReference>
<evidence type="ECO:0000313" key="9">
    <source>
        <dbReference type="EMBL" id="VDO02577.1"/>
    </source>
</evidence>
<keyword evidence="5 7" id="KW-1133">Transmembrane helix</keyword>
<evidence type="ECO:0000313" key="11">
    <source>
        <dbReference type="WBParaSite" id="HNAJ_0000672101-mRNA-1"/>
    </source>
</evidence>